<gene>
    <name evidence="1" type="ORF">pdam_00015935</name>
</gene>
<evidence type="ECO:0000313" key="2">
    <source>
        <dbReference type="Proteomes" id="UP000275408"/>
    </source>
</evidence>
<evidence type="ECO:0000313" key="1">
    <source>
        <dbReference type="EMBL" id="RMX57992.1"/>
    </source>
</evidence>
<dbReference type="AlphaFoldDB" id="A0A3M6UWD3"/>
<name>A0A3M6UWD3_POCDA</name>
<reference evidence="1 2" key="1">
    <citation type="journal article" date="2018" name="Sci. Rep.">
        <title>Comparative analysis of the Pocillopora damicornis genome highlights role of immune system in coral evolution.</title>
        <authorList>
            <person name="Cunning R."/>
            <person name="Bay R.A."/>
            <person name="Gillette P."/>
            <person name="Baker A.C."/>
            <person name="Traylor-Knowles N."/>
        </authorList>
    </citation>
    <scope>NUCLEOTIDE SEQUENCE [LARGE SCALE GENOMIC DNA]</scope>
    <source>
        <strain evidence="1">RSMAS</strain>
        <tissue evidence="1">Whole animal</tissue>
    </source>
</reference>
<proteinExistence type="predicted"/>
<comment type="caution">
    <text evidence="1">The sequence shown here is derived from an EMBL/GenBank/DDBJ whole genome shotgun (WGS) entry which is preliminary data.</text>
</comment>
<dbReference type="EMBL" id="RCHS01000557">
    <property type="protein sequence ID" value="RMX57992.1"/>
    <property type="molecule type" value="Genomic_DNA"/>
</dbReference>
<dbReference type="Proteomes" id="UP000275408">
    <property type="component" value="Unassembled WGS sequence"/>
</dbReference>
<organism evidence="1 2">
    <name type="scientific">Pocillopora damicornis</name>
    <name type="common">Cauliflower coral</name>
    <name type="synonym">Millepora damicornis</name>
    <dbReference type="NCBI Taxonomy" id="46731"/>
    <lineage>
        <taxon>Eukaryota</taxon>
        <taxon>Metazoa</taxon>
        <taxon>Cnidaria</taxon>
        <taxon>Anthozoa</taxon>
        <taxon>Hexacorallia</taxon>
        <taxon>Scleractinia</taxon>
        <taxon>Astrocoeniina</taxon>
        <taxon>Pocilloporidae</taxon>
        <taxon>Pocillopora</taxon>
    </lineage>
</organism>
<protein>
    <submittedName>
        <fullName evidence="1">Uncharacterized protein</fullName>
    </submittedName>
</protein>
<accession>A0A3M6UWD3</accession>
<sequence length="19" mass="2181">MQAKIKLLSLAHQKDGRSR</sequence>
<keyword evidence="2" id="KW-1185">Reference proteome</keyword>